<protein>
    <submittedName>
        <fullName evidence="3">Double-strand break repair protein AddB</fullName>
    </submittedName>
</protein>
<dbReference type="Proteomes" id="UP000602745">
    <property type="component" value="Unassembled WGS sequence"/>
</dbReference>
<evidence type="ECO:0000313" key="4">
    <source>
        <dbReference type="Proteomes" id="UP000602745"/>
    </source>
</evidence>
<dbReference type="InterPro" id="IPR027417">
    <property type="entry name" value="P-loop_NTPase"/>
</dbReference>
<dbReference type="Gene3D" id="3.90.320.10">
    <property type="match status" value="1"/>
</dbReference>
<reference evidence="3" key="2">
    <citation type="submission" date="2020-09" db="EMBL/GenBank/DDBJ databases">
        <authorList>
            <person name="Sun Q."/>
            <person name="Sedlacek I."/>
        </authorList>
    </citation>
    <scope>NUCLEOTIDE SEQUENCE</scope>
    <source>
        <strain evidence="3">CCM 7684</strain>
    </source>
</reference>
<reference evidence="3" key="1">
    <citation type="journal article" date="2014" name="Int. J. Syst. Evol. Microbiol.">
        <title>Complete genome sequence of Corynebacterium casei LMG S-19264T (=DSM 44701T), isolated from a smear-ripened cheese.</title>
        <authorList>
            <consortium name="US DOE Joint Genome Institute (JGI-PGF)"/>
            <person name="Walter F."/>
            <person name="Albersmeier A."/>
            <person name="Kalinowski J."/>
            <person name="Ruckert C."/>
        </authorList>
    </citation>
    <scope>NUCLEOTIDE SEQUENCE</scope>
    <source>
        <strain evidence="3">CCM 7684</strain>
    </source>
</reference>
<comment type="caution">
    <text evidence="3">The sequence shown here is derived from an EMBL/GenBank/DDBJ whole genome shotgun (WGS) entry which is preliminary data.</text>
</comment>
<organism evidence="3 4">
    <name type="scientific">Agaricicola taiwanensis</name>
    <dbReference type="NCBI Taxonomy" id="591372"/>
    <lineage>
        <taxon>Bacteria</taxon>
        <taxon>Pseudomonadati</taxon>
        <taxon>Pseudomonadota</taxon>
        <taxon>Alphaproteobacteria</taxon>
        <taxon>Rhodobacterales</taxon>
        <taxon>Paracoccaceae</taxon>
        <taxon>Agaricicola</taxon>
    </lineage>
</organism>
<name>A0A8J2YG01_9RHOB</name>
<evidence type="ECO:0000259" key="2">
    <source>
        <dbReference type="Pfam" id="PF12705"/>
    </source>
</evidence>
<dbReference type="Pfam" id="PF12705">
    <property type="entry name" value="PDDEXK_1"/>
    <property type="match status" value="1"/>
</dbReference>
<feature type="region of interest" description="Disordered" evidence="1">
    <location>
        <begin position="949"/>
        <end position="969"/>
    </location>
</feature>
<evidence type="ECO:0000256" key="1">
    <source>
        <dbReference type="SAM" id="MobiDB-lite"/>
    </source>
</evidence>
<sequence>MAGSRPRVFTIPPGAAFLEVLAESLIEGRLIPGFRPADDPLLLADATIYLPTRRACRALEAVFVARAAHGVAVLPRIAPLGDVDEDEEAFAEDIPSPSLPPPLSLLERQLTLSRLVAAWATNVRAEMLRAAPGEEPLLPTTPAEALSLAGELGKLIDSVETEEVDWSAFSGLVPADYDEAWRLTANFLAIAIAHWPDHLKELGRSDPAWRRSRALRAVAEDKRQNPPRGPVIAAGSTGSIPATAALLASIASLPNGAVVLPGLDTLLDEPSWRMLEEDDAASFTSPQGGLKRLTAALGVERKDVVPLAEPPVPERVALISTALRPAASTDRWLEAHLVQDQGGGGLNGMAMAEASNEREEALVVAAAAREALETKGRSVAIVTPDRDLARRVTAELCRWGIEVEDSAGCPLSTTPAGLFARLIAEVAATDFAPIALLGLIQHRTAAFGLDPATMRRAATALELGALRGIMPPPGIAGLREALARARRDRRSHHRRRMSDADWDAAGDLVARLERALAPLADLRAQSLSLGSLAQAHAEAIRIAGATPEDADAAFADRDGAALLALLESVAASGNEVALRLEDYPSAILTLIGGAVARPFRPSHARITILGLLEARLITADRLILAGLDEGIWPPQTRNDPWLSRPMRRQIGLPPPERRIGLAAHDFAQAFAHPDVIVTRALKREGVPSTPARWLQRIAAVAGDQVWGEARARGDAYVLLARTLDEAPREAAPAAPQPKPALPLRPARLSITEIETFVRDPYSIYAKHVLKLQPLDPPGLAPGAADRGTIIHDVLARFVAEGADPRMPHAHERLLALGAEAFATLEQNDLTAIWWRRFLRIADWFLGWEAGRRPSLAESHVEQEGRSEWTTVAGRRFALIGRADRIDRFTDGTLAIVDYKTGNPPGAREARVGLAPQLPLEAAMVAGGGFDAVRPSEASSLLYVRLSGGTPPGELREVSDPTKEGASAPALAEESMLRLRELIDRFEAEDQPYTSLDHPKFKRRPNGPYDHLARVREWSIAGDEGGEG</sequence>
<dbReference type="SUPFAM" id="SSF52540">
    <property type="entry name" value="P-loop containing nucleoside triphosphate hydrolases"/>
    <property type="match status" value="1"/>
</dbReference>
<proteinExistence type="predicted"/>
<accession>A0A8J2YG01</accession>
<keyword evidence="4" id="KW-1185">Reference proteome</keyword>
<dbReference type="InterPro" id="IPR011604">
    <property type="entry name" value="PDDEXK-like_dom_sf"/>
</dbReference>
<dbReference type="NCBIfam" id="TIGR02786">
    <property type="entry name" value="addB_alphas"/>
    <property type="match status" value="1"/>
</dbReference>
<dbReference type="AlphaFoldDB" id="A0A8J2YG01"/>
<gene>
    <name evidence="3" type="ORF">GCM10007276_07470</name>
</gene>
<dbReference type="EMBL" id="BMCP01000001">
    <property type="protein sequence ID" value="GGE32690.1"/>
    <property type="molecule type" value="Genomic_DNA"/>
</dbReference>
<evidence type="ECO:0000313" key="3">
    <source>
        <dbReference type="EMBL" id="GGE32690.1"/>
    </source>
</evidence>
<dbReference type="InterPro" id="IPR014153">
    <property type="entry name" value="Ds_break_AddB"/>
</dbReference>
<dbReference type="RefSeq" id="WP_188408343.1">
    <property type="nucleotide sequence ID" value="NZ_BMCP01000001.1"/>
</dbReference>
<feature type="domain" description="PD-(D/E)XK endonuclease-like" evidence="2">
    <location>
        <begin position="747"/>
        <end position="983"/>
    </location>
</feature>
<feature type="compositionally biased region" description="Basic and acidic residues" evidence="1">
    <location>
        <begin position="953"/>
        <end position="962"/>
    </location>
</feature>
<dbReference type="InterPro" id="IPR038726">
    <property type="entry name" value="PDDEXK_AddAB-type"/>
</dbReference>